<evidence type="ECO:0000259" key="2">
    <source>
        <dbReference type="PROSITE" id="PS50108"/>
    </source>
</evidence>
<dbReference type="InterPro" id="IPR000095">
    <property type="entry name" value="CRIB_dom"/>
</dbReference>
<dbReference type="PANTHER" id="PTHR46325">
    <property type="entry name" value="CRIB DOMAIN-CONTAINING PROTEIN RIC8"/>
    <property type="match status" value="1"/>
</dbReference>
<dbReference type="Gene3D" id="3.90.810.10">
    <property type="entry name" value="CRIB domain"/>
    <property type="match status" value="1"/>
</dbReference>
<evidence type="ECO:0000313" key="4">
    <source>
        <dbReference type="Proteomes" id="UP000596661"/>
    </source>
</evidence>
<accession>A0A803Q0V7</accession>
<dbReference type="AlphaFoldDB" id="A0A803Q0V7"/>
<evidence type="ECO:0000313" key="3">
    <source>
        <dbReference type="EnsemblPlants" id="cds.evm.model.07.10"/>
    </source>
</evidence>
<keyword evidence="1" id="KW-1133">Transmembrane helix</keyword>
<dbReference type="Proteomes" id="UP000596661">
    <property type="component" value="Chromosome 7"/>
</dbReference>
<dbReference type="CDD" id="cd00132">
    <property type="entry name" value="CRIB"/>
    <property type="match status" value="1"/>
</dbReference>
<name>A0A803Q0V7_CANSA</name>
<dbReference type="Pfam" id="PF00786">
    <property type="entry name" value="PBD"/>
    <property type="match status" value="1"/>
</dbReference>
<reference evidence="3" key="1">
    <citation type="submission" date="2018-11" db="EMBL/GenBank/DDBJ databases">
        <authorList>
            <person name="Grassa J C."/>
        </authorList>
    </citation>
    <scope>NUCLEOTIDE SEQUENCE [LARGE SCALE GENOMIC DNA]</scope>
</reference>
<sequence>MSGSQLMLFGGDEKEEEIQIGFPTDVKHVAHIGWDGPSSNNGPSWLLILQPREVLLPRGSIQGAGVPQQTRLLPPMLAVEVVIPLAVRAILLGALISLIFHQWTQLLNTNLLYPKALVGRRVHHLQKEAPQDQKDIIPHP</sequence>
<proteinExistence type="predicted"/>
<dbReference type="SMART" id="SM00285">
    <property type="entry name" value="PBD"/>
    <property type="match status" value="1"/>
</dbReference>
<protein>
    <recommendedName>
        <fullName evidence="2">CRIB domain-containing protein</fullName>
    </recommendedName>
</protein>
<dbReference type="PANTHER" id="PTHR46325:SF20">
    <property type="entry name" value="CRIB DOMAIN-CONTAINING PROTEIN RIC10"/>
    <property type="match status" value="1"/>
</dbReference>
<feature type="transmembrane region" description="Helical" evidence="1">
    <location>
        <begin position="81"/>
        <end position="100"/>
    </location>
</feature>
<feature type="domain" description="CRIB" evidence="2">
    <location>
        <begin position="20"/>
        <end position="33"/>
    </location>
</feature>
<dbReference type="InterPro" id="IPR036936">
    <property type="entry name" value="CRIB_dom_sf"/>
</dbReference>
<keyword evidence="1" id="KW-0472">Membrane</keyword>
<keyword evidence="4" id="KW-1185">Reference proteome</keyword>
<dbReference type="EnsemblPlants" id="evm.model.07.10">
    <property type="protein sequence ID" value="cds.evm.model.07.10"/>
    <property type="gene ID" value="evm.TU.07.10"/>
</dbReference>
<organism evidence="3 4">
    <name type="scientific">Cannabis sativa</name>
    <name type="common">Hemp</name>
    <name type="synonym">Marijuana</name>
    <dbReference type="NCBI Taxonomy" id="3483"/>
    <lineage>
        <taxon>Eukaryota</taxon>
        <taxon>Viridiplantae</taxon>
        <taxon>Streptophyta</taxon>
        <taxon>Embryophyta</taxon>
        <taxon>Tracheophyta</taxon>
        <taxon>Spermatophyta</taxon>
        <taxon>Magnoliopsida</taxon>
        <taxon>eudicotyledons</taxon>
        <taxon>Gunneridae</taxon>
        <taxon>Pentapetalae</taxon>
        <taxon>rosids</taxon>
        <taxon>fabids</taxon>
        <taxon>Rosales</taxon>
        <taxon>Cannabaceae</taxon>
        <taxon>Cannabis</taxon>
    </lineage>
</organism>
<dbReference type="Gramene" id="evm.model.07.10">
    <property type="protein sequence ID" value="cds.evm.model.07.10"/>
    <property type="gene ID" value="evm.TU.07.10"/>
</dbReference>
<dbReference type="EMBL" id="UZAU01000626">
    <property type="status" value="NOT_ANNOTATED_CDS"/>
    <property type="molecule type" value="Genomic_DNA"/>
</dbReference>
<dbReference type="PROSITE" id="PS50108">
    <property type="entry name" value="CRIB"/>
    <property type="match status" value="1"/>
</dbReference>
<keyword evidence="1" id="KW-0812">Transmembrane</keyword>
<reference evidence="3" key="2">
    <citation type="submission" date="2021-03" db="UniProtKB">
        <authorList>
            <consortium name="EnsemblPlants"/>
        </authorList>
    </citation>
    <scope>IDENTIFICATION</scope>
</reference>
<evidence type="ECO:0000256" key="1">
    <source>
        <dbReference type="SAM" id="Phobius"/>
    </source>
</evidence>